<comment type="similarity">
    <text evidence="4">In the N-terminal section; belongs to the glycosyltransferase 51 family.</text>
</comment>
<evidence type="ECO:0000256" key="17">
    <source>
        <dbReference type="ARBA" id="ARBA00049902"/>
    </source>
</evidence>
<protein>
    <submittedName>
        <fullName evidence="20">Penicillin-binding protein 1A</fullName>
    </submittedName>
</protein>
<keyword evidence="15" id="KW-0961">Cell wall biogenesis/degradation</keyword>
<evidence type="ECO:0000256" key="13">
    <source>
        <dbReference type="ARBA" id="ARBA00023136"/>
    </source>
</evidence>
<dbReference type="AlphaFoldDB" id="A0A419W751"/>
<name>A0A419W751_9BACT</name>
<dbReference type="GO" id="GO:0005886">
    <property type="term" value="C:plasma membrane"/>
    <property type="evidence" value="ECO:0007669"/>
    <property type="project" value="UniProtKB-SubCell"/>
</dbReference>
<reference evidence="20 21" key="1">
    <citation type="submission" date="2018-09" db="EMBL/GenBank/DDBJ databases">
        <title>Genomic Encyclopedia of Archaeal and Bacterial Type Strains, Phase II (KMG-II): from individual species to whole genera.</title>
        <authorList>
            <person name="Goeker M."/>
        </authorList>
    </citation>
    <scope>NUCLEOTIDE SEQUENCE [LARGE SCALE GENOMIC DNA]</scope>
    <source>
        <strain evidence="20 21">DSM 27148</strain>
    </source>
</reference>
<evidence type="ECO:0000256" key="10">
    <source>
        <dbReference type="ARBA" id="ARBA00022801"/>
    </source>
</evidence>
<evidence type="ECO:0000256" key="6">
    <source>
        <dbReference type="ARBA" id="ARBA00022645"/>
    </source>
</evidence>
<evidence type="ECO:0000256" key="16">
    <source>
        <dbReference type="ARBA" id="ARBA00034000"/>
    </source>
</evidence>
<evidence type="ECO:0000313" key="21">
    <source>
        <dbReference type="Proteomes" id="UP000283387"/>
    </source>
</evidence>
<dbReference type="GO" id="GO:0071555">
    <property type="term" value="P:cell wall organization"/>
    <property type="evidence" value="ECO:0007669"/>
    <property type="project" value="UniProtKB-KW"/>
</dbReference>
<evidence type="ECO:0000256" key="11">
    <source>
        <dbReference type="ARBA" id="ARBA00022960"/>
    </source>
</evidence>
<keyword evidence="10" id="KW-0378">Hydrolase</keyword>
<keyword evidence="11" id="KW-0133">Cell shape</keyword>
<dbReference type="Gene3D" id="1.10.3810.10">
    <property type="entry name" value="Biosynthetic peptidoglycan transglycosylase-like"/>
    <property type="match status" value="1"/>
</dbReference>
<evidence type="ECO:0000313" key="20">
    <source>
        <dbReference type="EMBL" id="RKD91289.1"/>
    </source>
</evidence>
<sequence>MKTSHPILRKLSIRWRYLIRRNNKLLTITAGFFLALLVTSSLAFFVTIALIELEVFGPMPDKRELMTIDHPLATELYTADSVLMGKFYIQNRLDMYPNEIPESIIQALLATEDIRFYSHHGIDFRSLGRVFVKSILMGDPNSGGGSTITQQLAKNLYPRQDYMFGSIVINKLREMVLAYELERIYTKRELLVLYLNTVPFGEDTYGLKAGAFRYFGKSPEKLNAQEAALLIGMLKGPSYYSPRLHGDRAMERRNVVLGQMAKYDILSEAEKDSLSELPVELNYTLLSNSNGIAPYLRAHLKTELQDIIKEVNNSQDASYNLEADGLKIYTTINSKMQFYAENAVHKHLASIQKVLNRELARDSWNRKSDLERLAEQKLKGMSKEEQETKKMVRVFDWNGEKDSLMSPKELVLHNLRMLNAGFMAMDSRTGEIKAWVGGINYKHFQYDHVLAKRQVGSTFKPFVYLSALEHGYGPDDLFVNDTVSYAAYDNWTPKNADNQYGGMYTLKGALTHSVNTVSANLILKTGISNVCQLAQHAGIETRLPHVPSLALGTAELSLFELVRAYQSFANMGVPVKPQLIKSVADRNGELLYAANTNTTAKGDSIASRESMETIVEMMKNVVDRGTARSLRYRYGLKGEIAGKTGTTQNQADGWFVGFTPDLVAGVWVGAEYPAVHFRSLRYGQGAYTALPVWANFFKELYSDQEFKQMASAKFAISDSVRVRVSESADYIQAPTMEDELQPKQVKIVAENTMATSMISQ</sequence>
<comment type="similarity">
    <text evidence="3">In the C-terminal section; belongs to the transpeptidase family.</text>
</comment>
<evidence type="ECO:0000256" key="9">
    <source>
        <dbReference type="ARBA" id="ARBA00022679"/>
    </source>
</evidence>
<comment type="subcellular location">
    <subcellularLocation>
        <location evidence="1">Cell membrane</location>
    </subcellularLocation>
</comment>
<evidence type="ECO:0000256" key="8">
    <source>
        <dbReference type="ARBA" id="ARBA00022676"/>
    </source>
</evidence>
<comment type="caution">
    <text evidence="20">The sequence shown here is derived from an EMBL/GenBank/DDBJ whole genome shotgun (WGS) entry which is preliminary data.</text>
</comment>
<dbReference type="InterPro" id="IPR001460">
    <property type="entry name" value="PCN-bd_Tpept"/>
</dbReference>
<dbReference type="Pfam" id="PF00912">
    <property type="entry name" value="Transgly"/>
    <property type="match status" value="1"/>
</dbReference>
<keyword evidence="8" id="KW-0328">Glycosyltransferase</keyword>
<gene>
    <name evidence="20" type="ORF">BC643_1642</name>
</gene>
<dbReference type="GO" id="GO:0009252">
    <property type="term" value="P:peptidoglycan biosynthetic process"/>
    <property type="evidence" value="ECO:0007669"/>
    <property type="project" value="UniProtKB-KW"/>
</dbReference>
<dbReference type="OrthoDB" id="9766909at2"/>
<evidence type="ECO:0000256" key="14">
    <source>
        <dbReference type="ARBA" id="ARBA00023268"/>
    </source>
</evidence>
<feature type="domain" description="Glycosyl transferase family 51" evidence="19">
    <location>
        <begin position="89"/>
        <end position="260"/>
    </location>
</feature>
<dbReference type="GO" id="GO:0008360">
    <property type="term" value="P:regulation of cell shape"/>
    <property type="evidence" value="ECO:0007669"/>
    <property type="project" value="UniProtKB-KW"/>
</dbReference>
<comment type="pathway">
    <text evidence="2">Cell wall biogenesis; peptidoglycan biosynthesis.</text>
</comment>
<dbReference type="Pfam" id="PF00905">
    <property type="entry name" value="Transpeptidase"/>
    <property type="match status" value="1"/>
</dbReference>
<dbReference type="InterPro" id="IPR050396">
    <property type="entry name" value="Glycosyltr_51/Transpeptidase"/>
</dbReference>
<evidence type="ECO:0000256" key="5">
    <source>
        <dbReference type="ARBA" id="ARBA00022475"/>
    </source>
</evidence>
<accession>A0A419W751</accession>
<keyword evidence="9" id="KW-0808">Transferase</keyword>
<dbReference type="GO" id="GO:0009002">
    <property type="term" value="F:serine-type D-Ala-D-Ala carboxypeptidase activity"/>
    <property type="evidence" value="ECO:0007669"/>
    <property type="project" value="UniProtKB-EC"/>
</dbReference>
<keyword evidence="5" id="KW-1003">Cell membrane</keyword>
<dbReference type="Proteomes" id="UP000283387">
    <property type="component" value="Unassembled WGS sequence"/>
</dbReference>
<dbReference type="GO" id="GO:0030288">
    <property type="term" value="C:outer membrane-bounded periplasmic space"/>
    <property type="evidence" value="ECO:0007669"/>
    <property type="project" value="TreeGrafter"/>
</dbReference>
<evidence type="ECO:0000256" key="7">
    <source>
        <dbReference type="ARBA" id="ARBA00022670"/>
    </source>
</evidence>
<dbReference type="PANTHER" id="PTHR32282:SF11">
    <property type="entry name" value="PENICILLIN-BINDING PROTEIN 1B"/>
    <property type="match status" value="1"/>
</dbReference>
<comment type="catalytic activity">
    <reaction evidence="16">
        <text>Preferential cleavage: (Ac)2-L-Lys-D-Ala-|-D-Ala. Also transpeptidation of peptidyl-alanyl moieties that are N-acyl substituents of D-alanine.</text>
        <dbReference type="EC" id="3.4.16.4"/>
    </reaction>
</comment>
<organism evidence="20 21">
    <name type="scientific">Mangrovibacterium diazotrophicum</name>
    <dbReference type="NCBI Taxonomy" id="1261403"/>
    <lineage>
        <taxon>Bacteria</taxon>
        <taxon>Pseudomonadati</taxon>
        <taxon>Bacteroidota</taxon>
        <taxon>Bacteroidia</taxon>
        <taxon>Marinilabiliales</taxon>
        <taxon>Prolixibacteraceae</taxon>
        <taxon>Mangrovibacterium</taxon>
    </lineage>
</organism>
<dbReference type="GO" id="GO:0008955">
    <property type="term" value="F:peptidoglycan glycosyltransferase activity"/>
    <property type="evidence" value="ECO:0007669"/>
    <property type="project" value="UniProtKB-EC"/>
</dbReference>
<proteinExistence type="inferred from homology"/>
<dbReference type="PANTHER" id="PTHR32282">
    <property type="entry name" value="BINDING PROTEIN TRANSPEPTIDASE, PUTATIVE-RELATED"/>
    <property type="match status" value="1"/>
</dbReference>
<dbReference type="Gene3D" id="3.40.710.10">
    <property type="entry name" value="DD-peptidase/beta-lactamase superfamily"/>
    <property type="match status" value="1"/>
</dbReference>
<keyword evidence="21" id="KW-1185">Reference proteome</keyword>
<comment type="catalytic activity">
    <reaction evidence="17">
        <text>[GlcNAc-(1-&gt;4)-Mur2Ac(oyl-L-Ala-gamma-D-Glu-L-Lys-D-Ala-D-Ala)](n)-di-trans,octa-cis-undecaprenyl diphosphate + beta-D-GlcNAc-(1-&gt;4)-Mur2Ac(oyl-L-Ala-gamma-D-Glu-L-Lys-D-Ala-D-Ala)-di-trans,octa-cis-undecaprenyl diphosphate = [GlcNAc-(1-&gt;4)-Mur2Ac(oyl-L-Ala-gamma-D-Glu-L-Lys-D-Ala-D-Ala)](n+1)-di-trans,octa-cis-undecaprenyl diphosphate + di-trans,octa-cis-undecaprenyl diphosphate + H(+)</text>
        <dbReference type="Rhea" id="RHEA:23708"/>
        <dbReference type="Rhea" id="RHEA-COMP:9602"/>
        <dbReference type="Rhea" id="RHEA-COMP:9603"/>
        <dbReference type="ChEBI" id="CHEBI:15378"/>
        <dbReference type="ChEBI" id="CHEBI:58405"/>
        <dbReference type="ChEBI" id="CHEBI:60033"/>
        <dbReference type="ChEBI" id="CHEBI:78435"/>
        <dbReference type="EC" id="2.4.99.28"/>
    </reaction>
</comment>
<dbReference type="RefSeq" id="WP_120272603.1">
    <property type="nucleotide sequence ID" value="NZ_RAPN01000001.1"/>
</dbReference>
<keyword evidence="6" id="KW-0121">Carboxypeptidase</keyword>
<evidence type="ECO:0000256" key="1">
    <source>
        <dbReference type="ARBA" id="ARBA00004236"/>
    </source>
</evidence>
<evidence type="ECO:0000256" key="12">
    <source>
        <dbReference type="ARBA" id="ARBA00022984"/>
    </source>
</evidence>
<keyword evidence="12" id="KW-0573">Peptidoglycan synthesis</keyword>
<dbReference type="InterPro" id="IPR012338">
    <property type="entry name" value="Beta-lactam/transpept-like"/>
</dbReference>
<keyword evidence="14" id="KW-0511">Multifunctional enzyme</keyword>
<dbReference type="InterPro" id="IPR023346">
    <property type="entry name" value="Lysozyme-like_dom_sf"/>
</dbReference>
<evidence type="ECO:0000256" key="2">
    <source>
        <dbReference type="ARBA" id="ARBA00004752"/>
    </source>
</evidence>
<evidence type="ECO:0000256" key="4">
    <source>
        <dbReference type="ARBA" id="ARBA00007739"/>
    </source>
</evidence>
<evidence type="ECO:0000256" key="3">
    <source>
        <dbReference type="ARBA" id="ARBA00007090"/>
    </source>
</evidence>
<keyword evidence="7" id="KW-0645">Protease</keyword>
<dbReference type="EMBL" id="RAPN01000001">
    <property type="protein sequence ID" value="RKD91289.1"/>
    <property type="molecule type" value="Genomic_DNA"/>
</dbReference>
<dbReference type="InterPro" id="IPR036950">
    <property type="entry name" value="PBP_transglycosylase"/>
</dbReference>
<evidence type="ECO:0000259" key="19">
    <source>
        <dbReference type="Pfam" id="PF00912"/>
    </source>
</evidence>
<feature type="domain" description="Penicillin-binding protein transpeptidase" evidence="18">
    <location>
        <begin position="421"/>
        <end position="661"/>
    </location>
</feature>
<evidence type="ECO:0000256" key="15">
    <source>
        <dbReference type="ARBA" id="ARBA00023316"/>
    </source>
</evidence>
<keyword evidence="13" id="KW-0472">Membrane</keyword>
<dbReference type="SUPFAM" id="SSF53955">
    <property type="entry name" value="Lysozyme-like"/>
    <property type="match status" value="1"/>
</dbReference>
<evidence type="ECO:0000259" key="18">
    <source>
        <dbReference type="Pfam" id="PF00905"/>
    </source>
</evidence>
<dbReference type="GO" id="GO:0008658">
    <property type="term" value="F:penicillin binding"/>
    <property type="evidence" value="ECO:0007669"/>
    <property type="project" value="InterPro"/>
</dbReference>
<dbReference type="GO" id="GO:0006508">
    <property type="term" value="P:proteolysis"/>
    <property type="evidence" value="ECO:0007669"/>
    <property type="project" value="UniProtKB-KW"/>
</dbReference>
<dbReference type="InterPro" id="IPR001264">
    <property type="entry name" value="Glyco_trans_51"/>
</dbReference>
<dbReference type="SUPFAM" id="SSF56601">
    <property type="entry name" value="beta-lactamase/transpeptidase-like"/>
    <property type="match status" value="1"/>
</dbReference>